<dbReference type="EMBL" id="CAADRA010005348">
    <property type="protein sequence ID" value="VFT88838.1"/>
    <property type="molecule type" value="Genomic_DNA"/>
</dbReference>
<proteinExistence type="predicted"/>
<evidence type="ECO:0000313" key="4">
    <source>
        <dbReference type="Proteomes" id="UP000332933"/>
    </source>
</evidence>
<feature type="region of interest" description="Disordered" evidence="1">
    <location>
        <begin position="32"/>
        <end position="64"/>
    </location>
</feature>
<name>A0A485KUU0_9STRA</name>
<evidence type="ECO:0000256" key="1">
    <source>
        <dbReference type="SAM" id="MobiDB-lite"/>
    </source>
</evidence>
<reference evidence="3 4" key="1">
    <citation type="submission" date="2019-03" db="EMBL/GenBank/DDBJ databases">
        <authorList>
            <person name="Gaulin E."/>
            <person name="Dumas B."/>
        </authorList>
    </citation>
    <scope>NUCLEOTIDE SEQUENCE [LARGE SCALE GENOMIC DNA]</scope>
    <source>
        <strain evidence="3">CBS 568.67</strain>
    </source>
</reference>
<dbReference type="OrthoDB" id="72956at2759"/>
<feature type="compositionally biased region" description="Basic and acidic residues" evidence="1">
    <location>
        <begin position="32"/>
        <end position="58"/>
    </location>
</feature>
<keyword evidence="4" id="KW-1185">Reference proteome</keyword>
<evidence type="ECO:0000313" key="3">
    <source>
        <dbReference type="EMBL" id="VFT88838.1"/>
    </source>
</evidence>
<dbReference type="Proteomes" id="UP000332933">
    <property type="component" value="Unassembled WGS sequence"/>
</dbReference>
<organism evidence="3 4">
    <name type="scientific">Aphanomyces stellatus</name>
    <dbReference type="NCBI Taxonomy" id="120398"/>
    <lineage>
        <taxon>Eukaryota</taxon>
        <taxon>Sar</taxon>
        <taxon>Stramenopiles</taxon>
        <taxon>Oomycota</taxon>
        <taxon>Saprolegniomycetes</taxon>
        <taxon>Saprolegniales</taxon>
        <taxon>Verrucalvaceae</taxon>
        <taxon>Aphanomyces</taxon>
    </lineage>
</organism>
<dbReference type="AlphaFoldDB" id="A0A485KUU0"/>
<feature type="region of interest" description="Disordered" evidence="1">
    <location>
        <begin position="246"/>
        <end position="272"/>
    </location>
</feature>
<accession>A0A485KUU0</accession>
<gene>
    <name evidence="3" type="primary">Aste57867_11983</name>
    <name evidence="2" type="ORF">As57867_011938</name>
    <name evidence="3" type="ORF">ASTE57867_11983</name>
</gene>
<reference evidence="2" key="2">
    <citation type="submission" date="2019-06" db="EMBL/GenBank/DDBJ databases">
        <title>Genomics analysis of Aphanomyces spp. identifies a new class of oomycete effector associated with host adaptation.</title>
        <authorList>
            <person name="Gaulin E."/>
        </authorList>
    </citation>
    <scope>NUCLEOTIDE SEQUENCE</scope>
    <source>
        <strain evidence="2">CBS 578.67</strain>
    </source>
</reference>
<sequence length="309" mass="35122">MSSEISEYERQRQAKMARNKLAMASIGLLDAKDELKRKREEEREAREAARKRQKDEARASFVPRRTSRDTKPITYIKDEWEAPSAKQLARLAELKKMALPVTGRLRDPCLLCGLHVDRPAMRNHIGAHIVAEKFAVIRCGTCGLESSTCKFKREQGYNFIVPVGDDVCPRYHKVNLKTAANGKCTNLPLRCTKCREWFWTYTMKQHLNDAHGGLKGLSKRDLAACAVSNDEERTMFEEMARVNERLLDDDNDSDLSSGSSDDDDGGRGRRRGAVSVVRSYALRERKPLAEIDTDDNEFSSEPDSDYDDE</sequence>
<dbReference type="EMBL" id="VJMH01005327">
    <property type="protein sequence ID" value="KAF0697324.1"/>
    <property type="molecule type" value="Genomic_DNA"/>
</dbReference>
<feature type="region of interest" description="Disordered" evidence="1">
    <location>
        <begin position="285"/>
        <end position="309"/>
    </location>
</feature>
<protein>
    <submittedName>
        <fullName evidence="3">Aste57867_11983 protein</fullName>
    </submittedName>
</protein>
<feature type="compositionally biased region" description="Acidic residues" evidence="1">
    <location>
        <begin position="291"/>
        <end position="309"/>
    </location>
</feature>
<evidence type="ECO:0000313" key="2">
    <source>
        <dbReference type="EMBL" id="KAF0697324.1"/>
    </source>
</evidence>